<keyword evidence="3" id="KW-1185">Reference proteome</keyword>
<dbReference type="EMBL" id="JAAOAS010000127">
    <property type="protein sequence ID" value="KAF5591841.1"/>
    <property type="molecule type" value="Genomic_DNA"/>
</dbReference>
<comment type="caution">
    <text evidence="2">The sequence shown here is derived from an EMBL/GenBank/DDBJ whole genome shotgun (WGS) entry which is preliminary data.</text>
</comment>
<dbReference type="OrthoDB" id="5343483at2759"/>
<feature type="region of interest" description="Disordered" evidence="1">
    <location>
        <begin position="274"/>
        <end position="294"/>
    </location>
</feature>
<name>A0A8H5UJQ6_9HYPO</name>
<proteinExistence type="predicted"/>
<sequence>MDQQTPIPKSLHRLCVENPCFHVHPLFWTSKHLRVLHCHFNHHDSSSAPPPFSLPPAPPPASYGKPDITEDLIQGLLKGPSTYTKPASFTLLMEPLGVVLYRHWTPFFYNKLKLHVPVCLVYKTDKVHKFEQRPIIGYFQYDELIQERERALVPRSHPVPGASNLPVERLYQRRLRDLTPALWFEDPYLVCALLSLAQLQWQKRKSMTEAFFVRLFVTKASDTTHTHVFQADIPSKLLQALDNPTEDMDNLVWPVIQHIQVPFEPHEEMPCVEKRKRNEMETKDETKSVKAWDK</sequence>
<organism evidence="2 3">
    <name type="scientific">Fusarium pseudocircinatum</name>
    <dbReference type="NCBI Taxonomy" id="56676"/>
    <lineage>
        <taxon>Eukaryota</taxon>
        <taxon>Fungi</taxon>
        <taxon>Dikarya</taxon>
        <taxon>Ascomycota</taxon>
        <taxon>Pezizomycotina</taxon>
        <taxon>Sordariomycetes</taxon>
        <taxon>Hypocreomycetidae</taxon>
        <taxon>Hypocreales</taxon>
        <taxon>Nectriaceae</taxon>
        <taxon>Fusarium</taxon>
        <taxon>Fusarium fujikuroi species complex</taxon>
    </lineage>
</organism>
<reference evidence="2 3" key="1">
    <citation type="submission" date="2020-05" db="EMBL/GenBank/DDBJ databases">
        <title>Identification and distribution of gene clusters putatively required for synthesis of sphingolipid metabolism inhibitors in phylogenetically diverse species of the filamentous fungus Fusarium.</title>
        <authorList>
            <person name="Kim H.-S."/>
            <person name="Busman M."/>
            <person name="Brown D.W."/>
            <person name="Divon H."/>
            <person name="Uhlig S."/>
            <person name="Proctor R.H."/>
        </authorList>
    </citation>
    <scope>NUCLEOTIDE SEQUENCE [LARGE SCALE GENOMIC DNA]</scope>
    <source>
        <strain evidence="2 3">NRRL 36939</strain>
    </source>
</reference>
<evidence type="ECO:0000313" key="2">
    <source>
        <dbReference type="EMBL" id="KAF5591841.1"/>
    </source>
</evidence>
<protein>
    <submittedName>
        <fullName evidence="2">Uncharacterized protein</fullName>
    </submittedName>
</protein>
<dbReference type="Proteomes" id="UP000546213">
    <property type="component" value="Unassembled WGS sequence"/>
</dbReference>
<dbReference type="AlphaFoldDB" id="A0A8H5UJQ6"/>
<gene>
    <name evidence="2" type="ORF">FPCIR_5908</name>
</gene>
<accession>A0A8H5UJQ6</accession>
<evidence type="ECO:0000256" key="1">
    <source>
        <dbReference type="SAM" id="MobiDB-lite"/>
    </source>
</evidence>
<evidence type="ECO:0000313" key="3">
    <source>
        <dbReference type="Proteomes" id="UP000546213"/>
    </source>
</evidence>